<organism evidence="2">
    <name type="scientific">Zea mays</name>
    <name type="common">Maize</name>
    <dbReference type="NCBI Taxonomy" id="4577"/>
    <lineage>
        <taxon>Eukaryota</taxon>
        <taxon>Viridiplantae</taxon>
        <taxon>Streptophyta</taxon>
        <taxon>Embryophyta</taxon>
        <taxon>Tracheophyta</taxon>
        <taxon>Spermatophyta</taxon>
        <taxon>Magnoliopsida</taxon>
        <taxon>Liliopsida</taxon>
        <taxon>Poales</taxon>
        <taxon>Poaceae</taxon>
        <taxon>PACMAD clade</taxon>
        <taxon>Panicoideae</taxon>
        <taxon>Andropogonodae</taxon>
        <taxon>Andropogoneae</taxon>
        <taxon>Tripsacinae</taxon>
        <taxon>Zea</taxon>
    </lineage>
</organism>
<sequence length="48" mass="5604">MELNLIYHMHCITSVIINCDILFSWVGIYLYLVTVNKILTNFKSNAQL</sequence>
<dbReference type="EMBL" id="BT083772">
    <property type="protein sequence ID" value="ACR34125.1"/>
    <property type="molecule type" value="mRNA"/>
</dbReference>
<proteinExistence type="evidence at transcript level"/>
<name>C4IYX5_MAIZE</name>
<evidence type="ECO:0000256" key="1">
    <source>
        <dbReference type="SAM" id="Phobius"/>
    </source>
</evidence>
<keyword evidence="1" id="KW-0812">Transmembrane</keyword>
<dbReference type="AlphaFoldDB" id="C4IYX5"/>
<accession>C4IYX5</accession>
<feature type="transmembrane region" description="Helical" evidence="1">
    <location>
        <begin position="6"/>
        <end position="33"/>
    </location>
</feature>
<evidence type="ECO:0000313" key="2">
    <source>
        <dbReference type="EMBL" id="ACR34125.1"/>
    </source>
</evidence>
<reference evidence="2" key="1">
    <citation type="journal article" date="2009" name="PLoS Genet.">
        <title>Sequencing, mapping, and analysis of 27,455 maize full-length cDNAs.</title>
        <authorList>
            <person name="Soderlund C."/>
            <person name="Descour A."/>
            <person name="Kudrna D."/>
            <person name="Bomhoff M."/>
            <person name="Boyd L."/>
            <person name="Currie J."/>
            <person name="Angelova A."/>
            <person name="Collura K."/>
            <person name="Wissotski M."/>
            <person name="Ashley E."/>
            <person name="Morrow D."/>
            <person name="Fernandes J."/>
            <person name="Walbot V."/>
            <person name="Yu Y."/>
        </authorList>
    </citation>
    <scope>NUCLEOTIDE SEQUENCE</scope>
    <source>
        <strain evidence="2">B73</strain>
    </source>
</reference>
<protein>
    <submittedName>
        <fullName evidence="2">Uncharacterized protein</fullName>
    </submittedName>
</protein>
<keyword evidence="1" id="KW-1133">Transmembrane helix</keyword>
<keyword evidence="1" id="KW-0472">Membrane</keyword>